<evidence type="ECO:0000313" key="3">
    <source>
        <dbReference type="Proteomes" id="UP001146793"/>
    </source>
</evidence>
<reference evidence="2" key="1">
    <citation type="submission" date="2022-08" db="EMBL/GenBank/DDBJ databases">
        <title>Novel sulphate-reducing endosymbionts in the free-living metamonad Anaeramoeba.</title>
        <authorList>
            <person name="Jerlstrom-Hultqvist J."/>
            <person name="Cepicka I."/>
            <person name="Gallot-Lavallee L."/>
            <person name="Salas-Leiva D."/>
            <person name="Curtis B.A."/>
            <person name="Zahonova K."/>
            <person name="Pipaliya S."/>
            <person name="Dacks J."/>
            <person name="Roger A.J."/>
        </authorList>
    </citation>
    <scope>NUCLEOTIDE SEQUENCE</scope>
    <source>
        <strain evidence="2">Busselton2</strain>
    </source>
</reference>
<dbReference type="SMART" id="SM00248">
    <property type="entry name" value="ANK"/>
    <property type="match status" value="6"/>
</dbReference>
<keyword evidence="1" id="KW-0040">ANK repeat</keyword>
<dbReference type="EMBL" id="JANTQA010000033">
    <property type="protein sequence ID" value="KAJ3437579.1"/>
    <property type="molecule type" value="Genomic_DNA"/>
</dbReference>
<sequence length="372" mass="43187">MEFWLERKNQLVLSKAPKNVVIEFIKNNCDKYPGLPIAELLSRKKFETFWIEFGLEHKGYTWKYSRDDKTALELVITRSKPEENFELIEKILESQGLRDLERSRGLGYFCCLCKKPNVPIEMFSMFFSYGADPNKVSNFGYRRQQTTTPFSCLLQNESYEDVKLFEMFLDRGADPEQLVNSNTTISNLFKRSRLPKMSTVKYFLDKGFSIKQPSGGIPILVFVCNKNIDQDYLRFLLQNGCEINPKYGETFRGSQSTRAMLMTPLQVSIVNNQRGTLRNLLENGADTNLSSPRYPTALSTALCEGFLDLDLVKLFQKYGADFNKKNEDGHTILSLLFADYYYHFFPKKKPNFILDRVRVVRGRVQKINQILK</sequence>
<name>A0AAV7Z6W5_9EUKA</name>
<dbReference type="Proteomes" id="UP001146793">
    <property type="component" value="Unassembled WGS sequence"/>
</dbReference>
<gene>
    <name evidence="2" type="ORF">M0812_16743</name>
</gene>
<comment type="caution">
    <text evidence="2">The sequence shown here is derived from an EMBL/GenBank/DDBJ whole genome shotgun (WGS) entry which is preliminary data.</text>
</comment>
<dbReference type="PROSITE" id="PS50088">
    <property type="entry name" value="ANK_REPEAT"/>
    <property type="match status" value="1"/>
</dbReference>
<dbReference type="AlphaFoldDB" id="A0AAV7Z6W5"/>
<dbReference type="InterPro" id="IPR036770">
    <property type="entry name" value="Ankyrin_rpt-contain_sf"/>
</dbReference>
<dbReference type="InterPro" id="IPR002110">
    <property type="entry name" value="Ankyrin_rpt"/>
</dbReference>
<accession>A0AAV7Z6W5</accession>
<dbReference type="SUPFAM" id="SSF48403">
    <property type="entry name" value="Ankyrin repeat"/>
    <property type="match status" value="1"/>
</dbReference>
<dbReference type="InterPro" id="IPR052457">
    <property type="entry name" value="Ankyrin-DD_containing_protein"/>
</dbReference>
<dbReference type="Gene3D" id="1.25.40.20">
    <property type="entry name" value="Ankyrin repeat-containing domain"/>
    <property type="match status" value="1"/>
</dbReference>
<proteinExistence type="predicted"/>
<dbReference type="PANTHER" id="PTHR24125:SF5">
    <property type="entry name" value="ANKYRIN REPEAT PROTEIN"/>
    <property type="match status" value="1"/>
</dbReference>
<evidence type="ECO:0000313" key="2">
    <source>
        <dbReference type="EMBL" id="KAJ3437579.1"/>
    </source>
</evidence>
<protein>
    <submittedName>
        <fullName evidence="2">Ankyrin repeat-containing protein</fullName>
    </submittedName>
</protein>
<dbReference type="PANTHER" id="PTHR24125">
    <property type="entry name" value="ANKYRIN REPEAT AND DEATH DOMAIN-CONTAINING PROTEIN"/>
    <property type="match status" value="1"/>
</dbReference>
<evidence type="ECO:0000256" key="1">
    <source>
        <dbReference type="PROSITE-ProRule" id="PRU00023"/>
    </source>
</evidence>
<feature type="repeat" description="ANK" evidence="1">
    <location>
        <begin position="260"/>
        <end position="292"/>
    </location>
</feature>
<organism evidence="2 3">
    <name type="scientific">Anaeramoeba flamelloides</name>
    <dbReference type="NCBI Taxonomy" id="1746091"/>
    <lineage>
        <taxon>Eukaryota</taxon>
        <taxon>Metamonada</taxon>
        <taxon>Anaeramoebidae</taxon>
        <taxon>Anaeramoeba</taxon>
    </lineage>
</organism>